<organism evidence="4 5">
    <name type="scientific">Clathrus columnatus</name>
    <dbReference type="NCBI Taxonomy" id="1419009"/>
    <lineage>
        <taxon>Eukaryota</taxon>
        <taxon>Fungi</taxon>
        <taxon>Dikarya</taxon>
        <taxon>Basidiomycota</taxon>
        <taxon>Agaricomycotina</taxon>
        <taxon>Agaricomycetes</taxon>
        <taxon>Phallomycetidae</taxon>
        <taxon>Phallales</taxon>
        <taxon>Clathraceae</taxon>
        <taxon>Clathrus</taxon>
    </lineage>
</organism>
<keyword evidence="2" id="KW-1133">Transmembrane helix</keyword>
<evidence type="ECO:0000313" key="5">
    <source>
        <dbReference type="Proteomes" id="UP001050691"/>
    </source>
</evidence>
<accession>A0AAV5A6Q0</accession>
<feature type="transmembrane region" description="Helical" evidence="2">
    <location>
        <begin position="43"/>
        <end position="62"/>
    </location>
</feature>
<reference evidence="4" key="1">
    <citation type="submission" date="2021-10" db="EMBL/GenBank/DDBJ databases">
        <title>De novo Genome Assembly of Clathrus columnatus (Basidiomycota, Fungi) Using Illumina and Nanopore Sequence Data.</title>
        <authorList>
            <person name="Ogiso-Tanaka E."/>
            <person name="Itagaki H."/>
            <person name="Hosoya T."/>
            <person name="Hosaka K."/>
        </authorList>
    </citation>
    <scope>NUCLEOTIDE SEQUENCE</scope>
    <source>
        <strain evidence="4">MO-923</strain>
    </source>
</reference>
<sequence>MSTLSLNTQFTLISLFLLIVNTSNVHARDCVRVSGISSGASAGIAIGAFVLFMSLISIIFWWQWRRRLWRRGQIYITDPNANPAPQPQMSQVQIQPPAFPPQAYGGQQPYEGVPVENRSQFAAPAGPPPV</sequence>
<name>A0AAV5A6Q0_9AGAM</name>
<gene>
    <name evidence="4" type="ORF">Clacol_003123</name>
</gene>
<feature type="chain" id="PRO_5043663386" evidence="3">
    <location>
        <begin position="28"/>
        <end position="130"/>
    </location>
</feature>
<evidence type="ECO:0000256" key="3">
    <source>
        <dbReference type="SAM" id="SignalP"/>
    </source>
</evidence>
<evidence type="ECO:0000313" key="4">
    <source>
        <dbReference type="EMBL" id="GJJ08903.1"/>
    </source>
</evidence>
<feature type="region of interest" description="Disordered" evidence="1">
    <location>
        <begin position="80"/>
        <end position="130"/>
    </location>
</feature>
<comment type="caution">
    <text evidence="4">The sequence shown here is derived from an EMBL/GenBank/DDBJ whole genome shotgun (WGS) entry which is preliminary data.</text>
</comment>
<evidence type="ECO:0000256" key="2">
    <source>
        <dbReference type="SAM" id="Phobius"/>
    </source>
</evidence>
<proteinExistence type="predicted"/>
<dbReference type="EMBL" id="BPWL01000003">
    <property type="protein sequence ID" value="GJJ08903.1"/>
    <property type="molecule type" value="Genomic_DNA"/>
</dbReference>
<dbReference type="Proteomes" id="UP001050691">
    <property type="component" value="Unassembled WGS sequence"/>
</dbReference>
<dbReference type="AlphaFoldDB" id="A0AAV5A6Q0"/>
<keyword evidence="2" id="KW-0472">Membrane</keyword>
<evidence type="ECO:0000256" key="1">
    <source>
        <dbReference type="SAM" id="MobiDB-lite"/>
    </source>
</evidence>
<keyword evidence="5" id="KW-1185">Reference proteome</keyword>
<feature type="signal peptide" evidence="3">
    <location>
        <begin position="1"/>
        <end position="27"/>
    </location>
</feature>
<keyword evidence="2" id="KW-0812">Transmembrane</keyword>
<keyword evidence="3" id="KW-0732">Signal</keyword>
<protein>
    <submittedName>
        <fullName evidence="4">Uncharacterized protein</fullName>
    </submittedName>
</protein>